<feature type="domain" description="GAG-pre-integrase" evidence="3">
    <location>
        <begin position="1281"/>
        <end position="1347"/>
    </location>
</feature>
<accession>A0A6L2MX19</accession>
<evidence type="ECO:0000256" key="1">
    <source>
        <dbReference type="SAM" id="Coils"/>
    </source>
</evidence>
<gene>
    <name evidence="4" type="ORF">Tci_049947</name>
</gene>
<feature type="compositionally biased region" description="Basic and acidic residues" evidence="2">
    <location>
        <begin position="216"/>
        <end position="235"/>
    </location>
</feature>
<sequence>MMDDALCDVIENGQTLPKTQVVEGVITFMPITSVEDKAQRMLEVKERSTLMMEMLPQRNLLKQQYENFTASNSEMLDQTFDRLQKLNTHAVVWRNKADRDTISMEDLYNNLKVYEPEVKGTSSLNSNIQNLVIVSSSKNNSTNGVVITAQAVNTANGVSTGGPQVNTANIDGLSDAVICTFLDSQPRRKLTVNGNKTTRFDKSNVECYNRHKRGNFPRECRAPRSQDTKHKESTKRNVPMETPALITLVSCDGLGGYDWRNFMPPKPNLSFTRLDEFANKLVVENSDAKTSETKPKNVKKNTNALIIKEWVSDDKGEEMIQPKFKQKTVKPSIPKIEFVKPKQPEKKARKTIKQFFISFKSFLIFVCMIVEMIRLSCGIKSQAGSDNRPPMLNKENYVPWSSRLLRLPEDIYVAVDSCETPQEIWLRVQQMIKVSDIGIQEKKAKLFNEWERFTSNDEESIESYYHRNANQNSNGNGTLVVARAEGNATRHNENQIRCYNYRGVGHFARNCTVRPRRRDAAYLQTQMLIAQKEEAGIQLQAEEFDLMAATADLDEIEKVNANCILMANLQQASTSSTQTDKAHVYDSDGSAEVHNYENCYDNEIFNMFTQEEQYTELLEPIPEPHQVPHNDNIVISENSSVEQNGGTVEQHPANVKETQKKKLKSDFKIHKDELLDKQIQLEKKVKELDNILVKMSQSIQTIHMLSPKPASFYHNEQKMALGYQNPFYLKQAQQKQQSLYDGKVLLEKRDPPVVHDSEDTLQLAQESHLKMKHLNKEIKLTNYTKINHLSGVFVSQMAKSREELYFSNTSKTANVSKPISVPNEEFLDDTTPSVARKFLNDVKTKFVGDLKSLAKEGDESLAKHKTFKLEIERLLRAVYKKCEECKFDKISYDKAYNDMQQKIERLQAQLGDLKGKSKDTLCLSNTLNPLSHKLENENVELELQVSDKKDTTSGKSENTMFSKQSILGKPHKVGEIHALSKPVTSNSIPAPQGSKVMINDKLIAPGMFRIYPFKPSWEEKHVPNYVRASVRIKSITVSQPPVITKKVVNSDSNGLSSKGVDNTNTRRPQPRSNTKNDRVPSASKSSQSENKGVKVENVKSKVVCDMCKQCLNSVNHDVCFLNYVNGMNSRGKKQKANVSINEKEKKQQLKVKKTNKVGSIKRLASPKPIKPRSFLRWSPTRRRFDLQGKIIVSSELDSQSDCSKGDNACTSYPLEPTIKWFPNSTFSLAGTVRFGNDHVAAILGFGQFYDSDLEVAFRRNVCFIRNLEGVDFLSWNRTKKLYTINLYEMASASPICLMARASSTKSWLWHQRLSHLNFDTINDLAKSDLVFGLPKFKYHKEHLCPSYEDSVALVDGVAKGLTNVFASNIAFGTLSATVSGWKDPDFLVAEHSEQFVEQIMVDHQYNHRT</sequence>
<evidence type="ECO:0000256" key="2">
    <source>
        <dbReference type="SAM" id="MobiDB-lite"/>
    </source>
</evidence>
<evidence type="ECO:0000313" key="4">
    <source>
        <dbReference type="EMBL" id="GEU77969.1"/>
    </source>
</evidence>
<organism evidence="4">
    <name type="scientific">Tanacetum cinerariifolium</name>
    <name type="common">Dalmatian daisy</name>
    <name type="synonym">Chrysanthemum cinerariifolium</name>
    <dbReference type="NCBI Taxonomy" id="118510"/>
    <lineage>
        <taxon>Eukaryota</taxon>
        <taxon>Viridiplantae</taxon>
        <taxon>Streptophyta</taxon>
        <taxon>Embryophyta</taxon>
        <taxon>Tracheophyta</taxon>
        <taxon>Spermatophyta</taxon>
        <taxon>Magnoliopsida</taxon>
        <taxon>eudicotyledons</taxon>
        <taxon>Gunneridae</taxon>
        <taxon>Pentapetalae</taxon>
        <taxon>asterids</taxon>
        <taxon>campanulids</taxon>
        <taxon>Asterales</taxon>
        <taxon>Asteraceae</taxon>
        <taxon>Asteroideae</taxon>
        <taxon>Anthemideae</taxon>
        <taxon>Anthemidinae</taxon>
        <taxon>Tanacetum</taxon>
    </lineage>
</organism>
<dbReference type="Pfam" id="PF13976">
    <property type="entry name" value="gag_pre-integrs"/>
    <property type="match status" value="1"/>
</dbReference>
<protein>
    <recommendedName>
        <fullName evidence="3">GAG-pre-integrase domain-containing protein</fullName>
    </recommendedName>
</protein>
<feature type="region of interest" description="Disordered" evidence="2">
    <location>
        <begin position="216"/>
        <end position="237"/>
    </location>
</feature>
<name>A0A6L2MX19_TANCI</name>
<dbReference type="InterPro" id="IPR025724">
    <property type="entry name" value="GAG-pre-integrase_dom"/>
</dbReference>
<proteinExistence type="predicted"/>
<comment type="caution">
    <text evidence="4">The sequence shown here is derived from an EMBL/GenBank/DDBJ whole genome shotgun (WGS) entry which is preliminary data.</text>
</comment>
<feature type="region of interest" description="Disordered" evidence="2">
    <location>
        <begin position="1047"/>
        <end position="1094"/>
    </location>
</feature>
<keyword evidence="1" id="KW-0175">Coiled coil</keyword>
<evidence type="ECO:0000259" key="3">
    <source>
        <dbReference type="Pfam" id="PF13976"/>
    </source>
</evidence>
<feature type="coiled-coil region" evidence="1">
    <location>
        <begin position="889"/>
        <end position="951"/>
    </location>
</feature>
<feature type="compositionally biased region" description="Polar residues" evidence="2">
    <location>
        <begin position="1047"/>
        <end position="1073"/>
    </location>
</feature>
<dbReference type="EMBL" id="BKCJ010007579">
    <property type="protein sequence ID" value="GEU77969.1"/>
    <property type="molecule type" value="Genomic_DNA"/>
</dbReference>
<reference evidence="4" key="1">
    <citation type="journal article" date="2019" name="Sci. Rep.">
        <title>Draft genome of Tanacetum cinerariifolium, the natural source of mosquito coil.</title>
        <authorList>
            <person name="Yamashiro T."/>
            <person name="Shiraishi A."/>
            <person name="Satake H."/>
            <person name="Nakayama K."/>
        </authorList>
    </citation>
    <scope>NUCLEOTIDE SEQUENCE</scope>
</reference>